<dbReference type="KEGG" id="salf:SMD44_03600"/>
<sequence length="33" mass="3316">MVAVVAASIAVTMIPSDAAGRRVEATVDAALCR</sequence>
<proteinExistence type="predicted"/>
<reference evidence="1 2" key="1">
    <citation type="submission" date="2017-05" db="EMBL/GenBank/DDBJ databases">
        <title>Streptomyces alboflavus Genome sequencing and assembly.</title>
        <authorList>
            <person name="Wang Y."/>
            <person name="Du B."/>
            <person name="Ding Y."/>
            <person name="Liu H."/>
            <person name="Hou Q."/>
            <person name="Liu K."/>
            <person name="Wang C."/>
            <person name="Yao L."/>
        </authorList>
    </citation>
    <scope>NUCLEOTIDE SEQUENCE [LARGE SCALE GENOMIC DNA]</scope>
    <source>
        <strain evidence="1 2">MDJK44</strain>
    </source>
</reference>
<evidence type="ECO:0000313" key="1">
    <source>
        <dbReference type="EMBL" id="ARX84163.1"/>
    </source>
</evidence>
<gene>
    <name evidence="1" type="ORF">SMD44_03600</name>
</gene>
<evidence type="ECO:0000313" key="2">
    <source>
        <dbReference type="Proteomes" id="UP000195880"/>
    </source>
</evidence>
<dbReference type="Proteomes" id="UP000195880">
    <property type="component" value="Chromosome"/>
</dbReference>
<keyword evidence="2" id="KW-1185">Reference proteome</keyword>
<dbReference type="AlphaFoldDB" id="A0A1Z1WCI4"/>
<accession>A0A1Z1WCI4</accession>
<organism evidence="1 2">
    <name type="scientific">Streptomyces alboflavus</name>
    <dbReference type="NCBI Taxonomy" id="67267"/>
    <lineage>
        <taxon>Bacteria</taxon>
        <taxon>Bacillati</taxon>
        <taxon>Actinomycetota</taxon>
        <taxon>Actinomycetes</taxon>
        <taxon>Kitasatosporales</taxon>
        <taxon>Streptomycetaceae</taxon>
        <taxon>Streptomyces</taxon>
    </lineage>
</organism>
<name>A0A1Z1WCI4_9ACTN</name>
<protein>
    <submittedName>
        <fullName evidence="1">Uncharacterized protein</fullName>
    </submittedName>
</protein>
<dbReference type="EMBL" id="CP021748">
    <property type="protein sequence ID" value="ARX84163.1"/>
    <property type="molecule type" value="Genomic_DNA"/>
</dbReference>